<comment type="caution">
    <text evidence="1">The sequence shown here is derived from an EMBL/GenBank/DDBJ whole genome shotgun (WGS) entry which is preliminary data.</text>
</comment>
<dbReference type="EMBL" id="BLZA01000017">
    <property type="protein sequence ID" value="GHJ86352.1"/>
    <property type="molecule type" value="Genomic_DNA"/>
</dbReference>
<proteinExistence type="predicted"/>
<sequence>MRGNTPFPHDASAVLQRGTAPVNNRHLIDPDVARSRRAIPSGGRFRFQRTPSARQSALVTRSQRIAKDRGATIMHRTGFEFFGTHSDFNWVLQAANIKRHYYADFDIIYVVKSSDGIIIAQGNAEFLNAIYDQVPFALAAYWQLKKTRDMNSFYIRRYFTFNGGYGPLRDCLYRFLGPEDLATIHNAAATSPSLMVANAYCGLAWVQDGWKMKGKLSAAAAAAASVSLLSAAAAAAAAAAASVSLGKLPISFEPPIVNTFDSPTAGLLMGAQGKGNSHSFETTQLAGQAALTNTAVRPS</sequence>
<keyword evidence="2" id="KW-1185">Reference proteome</keyword>
<name>A0A8H3YFM2_9TREE</name>
<accession>A0A8H3YFM2</accession>
<dbReference type="OrthoDB" id="10592106at2759"/>
<organism evidence="1 2">
    <name type="scientific">Naganishia liquefaciens</name>
    <dbReference type="NCBI Taxonomy" id="104408"/>
    <lineage>
        <taxon>Eukaryota</taxon>
        <taxon>Fungi</taxon>
        <taxon>Dikarya</taxon>
        <taxon>Basidiomycota</taxon>
        <taxon>Agaricomycotina</taxon>
        <taxon>Tremellomycetes</taxon>
        <taxon>Filobasidiales</taxon>
        <taxon>Filobasidiaceae</taxon>
        <taxon>Naganishia</taxon>
    </lineage>
</organism>
<evidence type="ECO:0000313" key="2">
    <source>
        <dbReference type="Proteomes" id="UP000620104"/>
    </source>
</evidence>
<protein>
    <submittedName>
        <fullName evidence="1">Uncharacterized protein</fullName>
    </submittedName>
</protein>
<gene>
    <name evidence="1" type="ORF">NliqN6_2754</name>
</gene>
<evidence type="ECO:0000313" key="1">
    <source>
        <dbReference type="EMBL" id="GHJ86352.1"/>
    </source>
</evidence>
<dbReference type="AlphaFoldDB" id="A0A8H3YFM2"/>
<dbReference type="Proteomes" id="UP000620104">
    <property type="component" value="Unassembled WGS sequence"/>
</dbReference>
<reference evidence="1" key="1">
    <citation type="submission" date="2020-07" db="EMBL/GenBank/DDBJ databases">
        <title>Draft Genome Sequence of a Deep-Sea Yeast, Naganishia (Cryptococcus) liquefaciens strain N6.</title>
        <authorList>
            <person name="Han Y.W."/>
            <person name="Kajitani R."/>
            <person name="Morimoto H."/>
            <person name="Parhat M."/>
            <person name="Tsubouchi H."/>
            <person name="Bakenova O."/>
            <person name="Ogata M."/>
            <person name="Argunhan B."/>
            <person name="Aoki R."/>
            <person name="Kajiwara S."/>
            <person name="Itoh T."/>
            <person name="Iwasaki H."/>
        </authorList>
    </citation>
    <scope>NUCLEOTIDE SEQUENCE</scope>
    <source>
        <strain evidence="1">N6</strain>
    </source>
</reference>